<reference evidence="2 3" key="1">
    <citation type="submission" date="2021-03" db="EMBL/GenBank/DDBJ databases">
        <title>novel species in genus Cellulomonas.</title>
        <authorList>
            <person name="Zhang G."/>
        </authorList>
    </citation>
    <scope>NUCLEOTIDE SEQUENCE [LARGE SCALE GENOMIC DNA]</scope>
    <source>
        <strain evidence="3">zg-ZUI188</strain>
    </source>
</reference>
<evidence type="ECO:0000313" key="2">
    <source>
        <dbReference type="EMBL" id="MBO3086571.1"/>
    </source>
</evidence>
<evidence type="ECO:0000259" key="1">
    <source>
        <dbReference type="Pfam" id="PF04480"/>
    </source>
</evidence>
<protein>
    <submittedName>
        <fullName evidence="2">DUF559 domain-containing protein</fullName>
    </submittedName>
</protein>
<dbReference type="InterPro" id="IPR011335">
    <property type="entry name" value="Restrct_endonuc-II-like"/>
</dbReference>
<dbReference type="EMBL" id="JAGFBM010000010">
    <property type="protein sequence ID" value="MBO3086571.1"/>
    <property type="molecule type" value="Genomic_DNA"/>
</dbReference>
<dbReference type="InterPro" id="IPR007569">
    <property type="entry name" value="DUF559"/>
</dbReference>
<keyword evidence="3" id="KW-1185">Reference proteome</keyword>
<proteinExistence type="predicted"/>
<dbReference type="Proteomes" id="UP000678317">
    <property type="component" value="Unassembled WGS sequence"/>
</dbReference>
<dbReference type="Pfam" id="PF04480">
    <property type="entry name" value="DUF559"/>
    <property type="match status" value="1"/>
</dbReference>
<feature type="domain" description="DUF559" evidence="1">
    <location>
        <begin position="221"/>
        <end position="281"/>
    </location>
</feature>
<dbReference type="Gene3D" id="3.40.960.10">
    <property type="entry name" value="VSR Endonuclease"/>
    <property type="match status" value="1"/>
</dbReference>
<organism evidence="2 3">
    <name type="scientific">Cellulomonas fengjieae</name>
    <dbReference type="NCBI Taxonomy" id="2819978"/>
    <lineage>
        <taxon>Bacteria</taxon>
        <taxon>Bacillati</taxon>
        <taxon>Actinomycetota</taxon>
        <taxon>Actinomycetes</taxon>
        <taxon>Micrococcales</taxon>
        <taxon>Cellulomonadaceae</taxon>
        <taxon>Cellulomonas</taxon>
    </lineage>
</organism>
<dbReference type="SUPFAM" id="SSF52980">
    <property type="entry name" value="Restriction endonuclease-like"/>
    <property type="match status" value="1"/>
</dbReference>
<gene>
    <name evidence="2" type="ORF">J4035_18150</name>
</gene>
<accession>A0ABS3SNQ8</accession>
<name>A0ABS3SNQ8_9CELL</name>
<dbReference type="RefSeq" id="WP_208290532.1">
    <property type="nucleotide sequence ID" value="NZ_JAGFBM010000010.1"/>
</dbReference>
<sequence>MQESLTGRLAALGGVARRRDLVVRRGDVAALQRALSTRAVVRVAHGIYGLPGWSTAAAAAVAHGAALGCVTAVGHAEIAVLQVPVHPHLSVPRSRGRTPSTSRDSIPAVLHRESGRPAGRVVGVRAVPLESALARMLVCCTPGQALVSIDNALHLRRTTTESILRSIPATAAVRARLLLGRADERSRSPLETVARLALRGAGLRVEPGVVIPMVGEVDLVVEGRVVVELDGLAYHSGRREFTEDRRRDRELVIQGFVVLRFTAQDVLADIARVVATVRAALAAPRRR</sequence>
<evidence type="ECO:0000313" key="3">
    <source>
        <dbReference type="Proteomes" id="UP000678317"/>
    </source>
</evidence>
<comment type="caution">
    <text evidence="2">The sequence shown here is derived from an EMBL/GenBank/DDBJ whole genome shotgun (WGS) entry which is preliminary data.</text>
</comment>